<sequence length="304" mass="34610">MQTFLPFADFRESAAALDTSRLGKQRVEALQVLRALVIPEYGWQSHPAVRMWMGHVPALTMYGLAMADEWIARGHPDNTRTNITEFAPQAAHPDYASRIIMPPWLGHEDLHLSHRSKLIAKDPKHYAQLFPGTEEKLEYVWPEPKHEFHPEDPEEDSLWILRSNVEDLRPEQLTTVAMPPHGKAKAGVAADPEEYQFVYAEEKSRRQVGGPKKRPVKQQEKKPTRKRQAQEKAFNTLPGKTELAVPFDDGQSFAVGLIHGRPITVDGRFARNFEVTNVIKRSDFDYPALLQDPRVFFPVPAPAQ</sequence>
<dbReference type="RefSeq" id="WP_141285433.1">
    <property type="nucleotide sequence ID" value="NZ_BAAAWK010000001.1"/>
</dbReference>
<dbReference type="AlphaFoldDB" id="A0A4Y3NP87"/>
<dbReference type="NCBIfam" id="NF038085">
    <property type="entry name" value="MSMEG_6728_fam"/>
    <property type="match status" value="1"/>
</dbReference>
<proteinExistence type="predicted"/>
<reference evidence="2 3" key="1">
    <citation type="submission" date="2019-06" db="EMBL/GenBank/DDBJ databases">
        <title>Whole genome shotgun sequence of Paenarthrobacter aurescens NBRC 12136.</title>
        <authorList>
            <person name="Hosoyama A."/>
            <person name="Uohara A."/>
            <person name="Ohji S."/>
            <person name="Ichikawa N."/>
        </authorList>
    </citation>
    <scope>NUCLEOTIDE SEQUENCE [LARGE SCALE GENOMIC DNA]</scope>
    <source>
        <strain evidence="2 3">NBRC 12136</strain>
    </source>
</reference>
<feature type="region of interest" description="Disordered" evidence="1">
    <location>
        <begin position="202"/>
        <end position="231"/>
    </location>
</feature>
<organism evidence="2 3">
    <name type="scientific">Paenarthrobacter aurescens</name>
    <name type="common">Arthrobacter aurescens</name>
    <dbReference type="NCBI Taxonomy" id="43663"/>
    <lineage>
        <taxon>Bacteria</taxon>
        <taxon>Bacillati</taxon>
        <taxon>Actinomycetota</taxon>
        <taxon>Actinomycetes</taxon>
        <taxon>Micrococcales</taxon>
        <taxon>Micrococcaceae</taxon>
        <taxon>Paenarthrobacter</taxon>
    </lineage>
</organism>
<comment type="caution">
    <text evidence="2">The sequence shown here is derived from an EMBL/GenBank/DDBJ whole genome shotgun (WGS) entry which is preliminary data.</text>
</comment>
<name>A0A4Y3NP87_PAEAU</name>
<dbReference type="OrthoDB" id="5513015at2"/>
<evidence type="ECO:0000256" key="1">
    <source>
        <dbReference type="SAM" id="MobiDB-lite"/>
    </source>
</evidence>
<dbReference type="EMBL" id="BJMD01000022">
    <property type="protein sequence ID" value="GEB20569.1"/>
    <property type="molecule type" value="Genomic_DNA"/>
</dbReference>
<accession>A0A4Y3NP87</accession>
<dbReference type="Proteomes" id="UP000317715">
    <property type="component" value="Unassembled WGS sequence"/>
</dbReference>
<protein>
    <submittedName>
        <fullName evidence="2">Uncharacterized protein</fullName>
    </submittedName>
</protein>
<gene>
    <name evidence="2" type="ORF">AAU01_33240</name>
</gene>
<evidence type="ECO:0000313" key="3">
    <source>
        <dbReference type="Proteomes" id="UP000317715"/>
    </source>
</evidence>
<dbReference type="Pfam" id="PF03013">
    <property type="entry name" value="Pyr_excise"/>
    <property type="match status" value="1"/>
</dbReference>
<evidence type="ECO:0000313" key="2">
    <source>
        <dbReference type="EMBL" id="GEB20569.1"/>
    </source>
</evidence>
<dbReference type="GeneID" id="97300091"/>
<dbReference type="InterPro" id="IPR004260">
    <property type="entry name" value="Pyr-dimer_DNA_glycosylase"/>
</dbReference>
<keyword evidence="3" id="KW-1185">Reference proteome</keyword>